<dbReference type="RefSeq" id="WP_145270371.1">
    <property type="nucleotide sequence ID" value="NZ_CP036272.1"/>
</dbReference>
<sequence length="165" mass="18317">MIETRRNQFSLAGMILLTLAVAVWLWIFRETTGRELLTFSAIAFAAGLISHGVYTYWLPWRITGLLSVLLLYNGGIVVMQLIASGGNFKLSDSGELILQILRQPIEMAFWVRTMNDILMLTVILLGTVLFTPAHTIRQELPTALITAMGIGLWYAVGILILTHAA</sequence>
<accession>A0A517SRX3</accession>
<feature type="transmembrane region" description="Helical" evidence="1">
    <location>
        <begin position="64"/>
        <end position="83"/>
    </location>
</feature>
<name>A0A517SRX3_9BACT</name>
<keyword evidence="1" id="KW-0812">Transmembrane</keyword>
<keyword evidence="3" id="KW-1185">Reference proteome</keyword>
<dbReference type="EMBL" id="CP036272">
    <property type="protein sequence ID" value="QDT58882.1"/>
    <property type="molecule type" value="Genomic_DNA"/>
</dbReference>
<evidence type="ECO:0000313" key="3">
    <source>
        <dbReference type="Proteomes" id="UP000315003"/>
    </source>
</evidence>
<proteinExistence type="predicted"/>
<gene>
    <name evidence="2" type="ORF">SV7mr_13840</name>
</gene>
<evidence type="ECO:0000256" key="1">
    <source>
        <dbReference type="SAM" id="Phobius"/>
    </source>
</evidence>
<keyword evidence="1" id="KW-0472">Membrane</keyword>
<feature type="transmembrane region" description="Helical" evidence="1">
    <location>
        <begin position="39"/>
        <end position="57"/>
    </location>
</feature>
<protein>
    <submittedName>
        <fullName evidence="2">Uncharacterized protein</fullName>
    </submittedName>
</protein>
<reference evidence="2 3" key="1">
    <citation type="submission" date="2019-02" db="EMBL/GenBank/DDBJ databases">
        <title>Deep-cultivation of Planctomycetes and their phenomic and genomic characterization uncovers novel biology.</title>
        <authorList>
            <person name="Wiegand S."/>
            <person name="Jogler M."/>
            <person name="Boedeker C."/>
            <person name="Pinto D."/>
            <person name="Vollmers J."/>
            <person name="Rivas-Marin E."/>
            <person name="Kohn T."/>
            <person name="Peeters S.H."/>
            <person name="Heuer A."/>
            <person name="Rast P."/>
            <person name="Oberbeckmann S."/>
            <person name="Bunk B."/>
            <person name="Jeske O."/>
            <person name="Meyerdierks A."/>
            <person name="Storesund J.E."/>
            <person name="Kallscheuer N."/>
            <person name="Luecker S."/>
            <person name="Lage O.M."/>
            <person name="Pohl T."/>
            <person name="Merkel B.J."/>
            <person name="Hornburger P."/>
            <person name="Mueller R.-W."/>
            <person name="Bruemmer F."/>
            <person name="Labrenz M."/>
            <person name="Spormann A.M."/>
            <person name="Op den Camp H."/>
            <person name="Overmann J."/>
            <person name="Amann R."/>
            <person name="Jetten M.S.M."/>
            <person name="Mascher T."/>
            <person name="Medema M.H."/>
            <person name="Devos D.P."/>
            <person name="Kaster A.-K."/>
            <person name="Ovreas L."/>
            <person name="Rohde M."/>
            <person name="Galperin M.Y."/>
            <person name="Jogler C."/>
        </authorList>
    </citation>
    <scope>NUCLEOTIDE SEQUENCE [LARGE SCALE GENOMIC DNA]</scope>
    <source>
        <strain evidence="2 3">SV_7m_r</strain>
    </source>
</reference>
<organism evidence="2 3">
    <name type="scientific">Stieleria bergensis</name>
    <dbReference type="NCBI Taxonomy" id="2528025"/>
    <lineage>
        <taxon>Bacteria</taxon>
        <taxon>Pseudomonadati</taxon>
        <taxon>Planctomycetota</taxon>
        <taxon>Planctomycetia</taxon>
        <taxon>Pirellulales</taxon>
        <taxon>Pirellulaceae</taxon>
        <taxon>Stieleria</taxon>
    </lineage>
</organism>
<keyword evidence="1" id="KW-1133">Transmembrane helix</keyword>
<feature type="transmembrane region" description="Helical" evidence="1">
    <location>
        <begin position="143"/>
        <end position="164"/>
    </location>
</feature>
<dbReference type="AlphaFoldDB" id="A0A517SRX3"/>
<dbReference type="Proteomes" id="UP000315003">
    <property type="component" value="Chromosome"/>
</dbReference>
<feature type="transmembrane region" description="Helical" evidence="1">
    <location>
        <begin position="9"/>
        <end position="27"/>
    </location>
</feature>
<evidence type="ECO:0000313" key="2">
    <source>
        <dbReference type="EMBL" id="QDT58882.1"/>
    </source>
</evidence>
<feature type="transmembrane region" description="Helical" evidence="1">
    <location>
        <begin position="117"/>
        <end position="136"/>
    </location>
</feature>